<dbReference type="Pfam" id="PF12852">
    <property type="entry name" value="Cupin_6"/>
    <property type="match status" value="1"/>
</dbReference>
<dbReference type="EMBL" id="WISR01000022">
    <property type="protein sequence ID" value="MQW31659.1"/>
    <property type="molecule type" value="Genomic_DNA"/>
</dbReference>
<evidence type="ECO:0000256" key="1">
    <source>
        <dbReference type="ARBA" id="ARBA00023125"/>
    </source>
</evidence>
<evidence type="ECO:0000313" key="4">
    <source>
        <dbReference type="Proteomes" id="UP000429484"/>
    </source>
</evidence>
<proteinExistence type="predicted"/>
<dbReference type="InterPro" id="IPR032783">
    <property type="entry name" value="AraC_lig"/>
</dbReference>
<dbReference type="AlphaFoldDB" id="A0AAW9THJ8"/>
<accession>A0AAW9THJ8</accession>
<protein>
    <recommendedName>
        <fullName evidence="2">AraC-type transcription regulator ligand-binding domain-containing protein</fullName>
    </recommendedName>
</protein>
<dbReference type="GO" id="GO:0003677">
    <property type="term" value="F:DNA binding"/>
    <property type="evidence" value="ECO:0007669"/>
    <property type="project" value="UniProtKB-KW"/>
</dbReference>
<dbReference type="Proteomes" id="UP000429484">
    <property type="component" value="Unassembled WGS sequence"/>
</dbReference>
<organism evidence="3 4">
    <name type="scientific">Rhizobium meliloti</name>
    <name type="common">Ensifer meliloti</name>
    <name type="synonym">Sinorhizobium meliloti</name>
    <dbReference type="NCBI Taxonomy" id="382"/>
    <lineage>
        <taxon>Bacteria</taxon>
        <taxon>Pseudomonadati</taxon>
        <taxon>Pseudomonadota</taxon>
        <taxon>Alphaproteobacteria</taxon>
        <taxon>Hyphomicrobiales</taxon>
        <taxon>Rhizobiaceae</taxon>
        <taxon>Sinorhizobium/Ensifer group</taxon>
        <taxon>Sinorhizobium</taxon>
    </lineage>
</organism>
<reference evidence="3 4" key="1">
    <citation type="journal article" date="2013" name="Genome Biol.">
        <title>Comparative genomics of the core and accessory genomes of 48 Sinorhizobium strains comprising five genospecies.</title>
        <authorList>
            <person name="Sugawara M."/>
            <person name="Epstein B."/>
            <person name="Badgley B.D."/>
            <person name="Unno T."/>
            <person name="Xu L."/>
            <person name="Reese J."/>
            <person name="Gyaneshwar P."/>
            <person name="Denny R."/>
            <person name="Mudge J."/>
            <person name="Bharti A.K."/>
            <person name="Farmer A.D."/>
            <person name="May G.D."/>
            <person name="Woodward J.E."/>
            <person name="Medigue C."/>
            <person name="Vallenet D."/>
            <person name="Lajus A."/>
            <person name="Rouy Z."/>
            <person name="Martinez-Vaz B."/>
            <person name="Tiffin P."/>
            <person name="Young N.D."/>
            <person name="Sadowsky M.J."/>
        </authorList>
    </citation>
    <scope>NUCLEOTIDE SEQUENCE [LARGE SCALE GENOMIC DNA]</scope>
    <source>
        <strain evidence="3 4">N6B1</strain>
    </source>
</reference>
<feature type="domain" description="AraC-type transcription regulator ligand-binding" evidence="2">
    <location>
        <begin position="14"/>
        <end position="83"/>
    </location>
</feature>
<keyword evidence="1" id="KW-0238">DNA-binding</keyword>
<comment type="caution">
    <text evidence="3">The sequence shown here is derived from an EMBL/GenBank/DDBJ whole genome shotgun (WGS) entry which is preliminary data.</text>
</comment>
<name>A0AAW9THJ8_RHIML</name>
<evidence type="ECO:0000313" key="3">
    <source>
        <dbReference type="EMBL" id="MQW31659.1"/>
    </source>
</evidence>
<evidence type="ECO:0000259" key="2">
    <source>
        <dbReference type="Pfam" id="PF12852"/>
    </source>
</evidence>
<gene>
    <name evidence="3" type="ORF">GHK53_01965</name>
</gene>
<sequence>MGDMIAHIVGLDSRFTVSGHYAHAVLRTLPPIVHITKESEQAALRWAVERMMLELREPQPGGFLVAQHLAHMMLLQSLRLHLADGMGNQVGWFPALADRQICAAITAMHAEPAYRWNLQELAERAAMPRLAFALNSRQPWERRRWTI</sequence>